<proteinExistence type="predicted"/>
<feature type="transmembrane region" description="Helical" evidence="1">
    <location>
        <begin position="64"/>
        <end position="86"/>
    </location>
</feature>
<name>A0A7C9E9Z6_OPUST</name>
<keyword evidence="1" id="KW-1133">Transmembrane helix</keyword>
<keyword evidence="1" id="KW-0472">Membrane</keyword>
<evidence type="ECO:0000313" key="2">
    <source>
        <dbReference type="EMBL" id="MBA4660063.1"/>
    </source>
</evidence>
<evidence type="ECO:0000256" key="1">
    <source>
        <dbReference type="SAM" id="Phobius"/>
    </source>
</evidence>
<sequence length="146" mass="16034">MEATLRVSKITLVVYVIFLVSAHVRGLSSPRSSFPLITTSCSSVTACRTEGFSAKYLTSQVRTLAVVSLAAKMTPIMLSAICWSVRDSLSTMKEASKSWLSLLLFSLLAEIIWARIWASSFLAFIDLLKSVPGKLMGIELYPFSSM</sequence>
<dbReference type="EMBL" id="GISG01205938">
    <property type="protein sequence ID" value="MBA4660063.1"/>
    <property type="molecule type" value="Transcribed_RNA"/>
</dbReference>
<protein>
    <submittedName>
        <fullName evidence="2">Uncharacterized protein</fullName>
    </submittedName>
</protein>
<feature type="transmembrane region" description="Helical" evidence="1">
    <location>
        <begin position="98"/>
        <end position="118"/>
    </location>
</feature>
<reference evidence="2" key="2">
    <citation type="submission" date="2020-07" db="EMBL/GenBank/DDBJ databases">
        <authorList>
            <person name="Vera ALvarez R."/>
            <person name="Arias-Moreno D.M."/>
            <person name="Jimenez-Jacinto V."/>
            <person name="Jimenez-Bremont J.F."/>
            <person name="Swaminathan K."/>
            <person name="Moose S.P."/>
            <person name="Guerrero-Gonzalez M.L."/>
            <person name="Marino-Ramirez L."/>
            <person name="Landsman D."/>
            <person name="Rodriguez-Kessler M."/>
            <person name="Delgado-Sanchez P."/>
        </authorList>
    </citation>
    <scope>NUCLEOTIDE SEQUENCE</scope>
    <source>
        <tissue evidence="2">Cladode</tissue>
    </source>
</reference>
<organism evidence="2">
    <name type="scientific">Opuntia streptacantha</name>
    <name type="common">Prickly pear cactus</name>
    <name type="synonym">Opuntia cardona</name>
    <dbReference type="NCBI Taxonomy" id="393608"/>
    <lineage>
        <taxon>Eukaryota</taxon>
        <taxon>Viridiplantae</taxon>
        <taxon>Streptophyta</taxon>
        <taxon>Embryophyta</taxon>
        <taxon>Tracheophyta</taxon>
        <taxon>Spermatophyta</taxon>
        <taxon>Magnoliopsida</taxon>
        <taxon>eudicotyledons</taxon>
        <taxon>Gunneridae</taxon>
        <taxon>Pentapetalae</taxon>
        <taxon>Caryophyllales</taxon>
        <taxon>Cactineae</taxon>
        <taxon>Cactaceae</taxon>
        <taxon>Opuntioideae</taxon>
        <taxon>Opuntia</taxon>
    </lineage>
</organism>
<reference evidence="2" key="1">
    <citation type="journal article" date="2013" name="J. Plant Res.">
        <title>Effect of fungi and light on seed germination of three Opuntia species from semiarid lands of central Mexico.</title>
        <authorList>
            <person name="Delgado-Sanchez P."/>
            <person name="Jimenez-Bremont J.F."/>
            <person name="Guerrero-Gonzalez Mde L."/>
            <person name="Flores J."/>
        </authorList>
    </citation>
    <scope>NUCLEOTIDE SEQUENCE</scope>
    <source>
        <tissue evidence="2">Cladode</tissue>
    </source>
</reference>
<keyword evidence="1" id="KW-0812">Transmembrane</keyword>
<accession>A0A7C9E9Z6</accession>
<dbReference type="AlphaFoldDB" id="A0A7C9E9Z6"/>